<dbReference type="AlphaFoldDB" id="A0AB39XUU4"/>
<organism evidence="1">
    <name type="scientific">Streptomyces sp. R33</name>
    <dbReference type="NCBI Taxonomy" id="3238629"/>
    <lineage>
        <taxon>Bacteria</taxon>
        <taxon>Bacillati</taxon>
        <taxon>Actinomycetota</taxon>
        <taxon>Actinomycetes</taxon>
        <taxon>Kitasatosporales</taxon>
        <taxon>Streptomycetaceae</taxon>
        <taxon>Streptomyces</taxon>
    </lineage>
</organism>
<proteinExistence type="predicted"/>
<reference evidence="1" key="1">
    <citation type="submission" date="2024-08" db="EMBL/GenBank/DDBJ databases">
        <authorList>
            <person name="Yu S.T."/>
        </authorList>
    </citation>
    <scope>NUCLEOTIDE SEQUENCE</scope>
    <source>
        <strain evidence="1">R33</strain>
    </source>
</reference>
<accession>A0AB39XUU4</accession>
<evidence type="ECO:0000313" key="1">
    <source>
        <dbReference type="EMBL" id="XDV61503.1"/>
    </source>
</evidence>
<dbReference type="RefSeq" id="WP_369776277.1">
    <property type="nucleotide sequence ID" value="NZ_CP165727.1"/>
</dbReference>
<gene>
    <name evidence="1" type="ORF">AB5J51_00080</name>
</gene>
<name>A0AB39XUU4_9ACTN</name>
<protein>
    <submittedName>
        <fullName evidence="1">Uncharacterized protein</fullName>
    </submittedName>
</protein>
<sequence length="74" mass="8226">MRVTNTPRRTPAENAAAKAFVLAAQATVIKWYLHDHASVAQLARAYKVNPDWLPDTLELWDVALRDRSPPGGSE</sequence>
<dbReference type="EMBL" id="CP165727">
    <property type="protein sequence ID" value="XDV61503.1"/>
    <property type="molecule type" value="Genomic_DNA"/>
</dbReference>